<dbReference type="OrthoDB" id="422427at2759"/>
<keyword evidence="4" id="KW-0736">Signalosome</keyword>
<feature type="domain" description="26S proteasome regulatory subunit Rpn7 N-terminal" evidence="7">
    <location>
        <begin position="96"/>
        <end position="279"/>
    </location>
</feature>
<dbReference type="InterPro" id="IPR045135">
    <property type="entry name" value="Rpn7_N"/>
</dbReference>
<dbReference type="AlphaFoldDB" id="A0A6G1HTV5"/>
<comment type="subcellular location">
    <subcellularLocation>
        <location evidence="2">Cytoplasm</location>
    </subcellularLocation>
    <subcellularLocation>
        <location evidence="1">Nucleus</location>
    </subcellularLocation>
</comment>
<feature type="domain" description="PCI" evidence="6">
    <location>
        <begin position="320"/>
        <end position="399"/>
    </location>
</feature>
<dbReference type="InterPro" id="IPR000717">
    <property type="entry name" value="PCI_dom"/>
</dbReference>
<evidence type="ECO:0000259" key="7">
    <source>
        <dbReference type="Pfam" id="PF10602"/>
    </source>
</evidence>
<dbReference type="Pfam" id="PF10602">
    <property type="entry name" value="RPN7"/>
    <property type="match status" value="1"/>
</dbReference>
<protein>
    <submittedName>
        <fullName evidence="8">COP9 signalosome-like protein complex subunit 1</fullName>
    </submittedName>
</protein>
<accession>A0A6G1HTV5</accession>
<dbReference type="PANTHER" id="PTHR14145">
    <property type="entry name" value="26S PROTESOME SUBUNIT 6"/>
    <property type="match status" value="1"/>
</dbReference>
<dbReference type="Gene3D" id="1.25.40.570">
    <property type="match status" value="1"/>
</dbReference>
<dbReference type="GO" id="GO:0005737">
    <property type="term" value="C:cytoplasm"/>
    <property type="evidence" value="ECO:0007669"/>
    <property type="project" value="UniProtKB-SubCell"/>
</dbReference>
<keyword evidence="3" id="KW-0963">Cytoplasm</keyword>
<dbReference type="Proteomes" id="UP000799640">
    <property type="component" value="Unassembled WGS sequence"/>
</dbReference>
<evidence type="ECO:0000256" key="4">
    <source>
        <dbReference type="ARBA" id="ARBA00022790"/>
    </source>
</evidence>
<dbReference type="GO" id="GO:0008180">
    <property type="term" value="C:COP9 signalosome"/>
    <property type="evidence" value="ECO:0007669"/>
    <property type="project" value="UniProtKB-KW"/>
</dbReference>
<evidence type="ECO:0000256" key="2">
    <source>
        <dbReference type="ARBA" id="ARBA00004496"/>
    </source>
</evidence>
<evidence type="ECO:0000313" key="9">
    <source>
        <dbReference type="Proteomes" id="UP000799640"/>
    </source>
</evidence>
<evidence type="ECO:0000259" key="6">
    <source>
        <dbReference type="Pfam" id="PF01399"/>
    </source>
</evidence>
<proteinExistence type="predicted"/>
<sequence length="459" mass="52226">MDDPEQSQLFLERLADNKPVVKELPKLDLETIAANYAGPVRILRLECIANTSPILSREAFRLAILQAREGMNVPLYLQLVGQFAKLDPTHELATVDTAWVEERRKKIKSEGDTLEAELKAYKNNLIKESIRMANEDLGNFYLSTGSLTEAYQSFHRMREFCTTSKHIAEMAMKMIYVAILQRNWSAVNTHRAKILGLPLKDDERAKYEPVLQACLGLSKMARGEYHLASEAFRQVGQAYTVAEPLGGITFQTHVLTPNDVAIYGTLCALWRFSRDSLRRSMLENPKFRPLLELEPQLRRAMTQITMCKYSAGLAIIDSYMPDFMLDMYLQPHAKDIYDGMRQACITEWTAAFSVVTLDELASVFPPRDRTLVEEIEAMIEDDALNLMRIDLVDRTLVWGHGGHNSTMGSARRCRHISLQRSIGEAKKAEHELRLRLLRLNMQAADLVLKGSPNPIRKQN</sequence>
<keyword evidence="5" id="KW-0539">Nucleus</keyword>
<gene>
    <name evidence="8" type="ORF">EJ06DRAFT_557207</name>
</gene>
<evidence type="ECO:0000256" key="5">
    <source>
        <dbReference type="ARBA" id="ARBA00023242"/>
    </source>
</evidence>
<dbReference type="Pfam" id="PF01399">
    <property type="entry name" value="PCI"/>
    <property type="match status" value="1"/>
</dbReference>
<dbReference type="InterPro" id="IPR019585">
    <property type="entry name" value="Rpn7/CSN1"/>
</dbReference>
<organism evidence="8 9">
    <name type="scientific">Trichodelitschia bisporula</name>
    <dbReference type="NCBI Taxonomy" id="703511"/>
    <lineage>
        <taxon>Eukaryota</taxon>
        <taxon>Fungi</taxon>
        <taxon>Dikarya</taxon>
        <taxon>Ascomycota</taxon>
        <taxon>Pezizomycotina</taxon>
        <taxon>Dothideomycetes</taxon>
        <taxon>Dothideomycetes incertae sedis</taxon>
        <taxon>Phaeotrichales</taxon>
        <taxon>Phaeotrichaceae</taxon>
        <taxon>Trichodelitschia</taxon>
    </lineage>
</organism>
<reference evidence="8" key="1">
    <citation type="journal article" date="2020" name="Stud. Mycol.">
        <title>101 Dothideomycetes genomes: a test case for predicting lifestyles and emergence of pathogens.</title>
        <authorList>
            <person name="Haridas S."/>
            <person name="Albert R."/>
            <person name="Binder M."/>
            <person name="Bloem J."/>
            <person name="Labutti K."/>
            <person name="Salamov A."/>
            <person name="Andreopoulos B."/>
            <person name="Baker S."/>
            <person name="Barry K."/>
            <person name="Bills G."/>
            <person name="Bluhm B."/>
            <person name="Cannon C."/>
            <person name="Castanera R."/>
            <person name="Culley D."/>
            <person name="Daum C."/>
            <person name="Ezra D."/>
            <person name="Gonzalez J."/>
            <person name="Henrissat B."/>
            <person name="Kuo A."/>
            <person name="Liang C."/>
            <person name="Lipzen A."/>
            <person name="Lutzoni F."/>
            <person name="Magnuson J."/>
            <person name="Mondo S."/>
            <person name="Nolan M."/>
            <person name="Ohm R."/>
            <person name="Pangilinan J."/>
            <person name="Park H.-J."/>
            <person name="Ramirez L."/>
            <person name="Alfaro M."/>
            <person name="Sun H."/>
            <person name="Tritt A."/>
            <person name="Yoshinaga Y."/>
            <person name="Zwiers L.-H."/>
            <person name="Turgeon B."/>
            <person name="Goodwin S."/>
            <person name="Spatafora J."/>
            <person name="Crous P."/>
            <person name="Grigoriev I."/>
        </authorList>
    </citation>
    <scope>NUCLEOTIDE SEQUENCE</scope>
    <source>
        <strain evidence="8">CBS 262.69</strain>
    </source>
</reference>
<evidence type="ECO:0000256" key="1">
    <source>
        <dbReference type="ARBA" id="ARBA00004123"/>
    </source>
</evidence>
<name>A0A6G1HTV5_9PEZI</name>
<keyword evidence="9" id="KW-1185">Reference proteome</keyword>
<evidence type="ECO:0000313" key="8">
    <source>
        <dbReference type="EMBL" id="KAF2399354.1"/>
    </source>
</evidence>
<dbReference type="PANTHER" id="PTHR14145:SF2">
    <property type="entry name" value="COP9 SIGNALOSOME COMPLEX SUBUNIT 1"/>
    <property type="match status" value="1"/>
</dbReference>
<dbReference type="EMBL" id="ML996697">
    <property type="protein sequence ID" value="KAF2399354.1"/>
    <property type="molecule type" value="Genomic_DNA"/>
</dbReference>
<evidence type="ECO:0000256" key="3">
    <source>
        <dbReference type="ARBA" id="ARBA00022490"/>
    </source>
</evidence>